<proteinExistence type="predicted"/>
<gene>
    <name evidence="2" type="ORF">C4541_11450</name>
</gene>
<reference evidence="2 3" key="1">
    <citation type="journal article" date="2017" name="ISME J.">
        <title>Energy and carbon metabolisms in a deep terrestrial subsurface fluid microbial community.</title>
        <authorList>
            <person name="Momper L."/>
            <person name="Jungbluth S.P."/>
            <person name="Lee M.D."/>
            <person name="Amend J.P."/>
        </authorList>
    </citation>
    <scope>NUCLEOTIDE SEQUENCE [LARGE SCALE GENOMIC DNA]</scope>
    <source>
        <strain evidence="2">SURF_26</strain>
    </source>
</reference>
<evidence type="ECO:0000313" key="2">
    <source>
        <dbReference type="EMBL" id="RJP56822.1"/>
    </source>
</evidence>
<evidence type="ECO:0000256" key="1">
    <source>
        <dbReference type="SAM" id="MobiDB-lite"/>
    </source>
</evidence>
<comment type="caution">
    <text evidence="2">The sequence shown here is derived from an EMBL/GenBank/DDBJ whole genome shotgun (WGS) entry which is preliminary data.</text>
</comment>
<dbReference type="EMBL" id="QZJZ01000090">
    <property type="protein sequence ID" value="RJP56822.1"/>
    <property type="molecule type" value="Genomic_DNA"/>
</dbReference>
<dbReference type="AlphaFoldDB" id="A0A3A4QVQ0"/>
<organism evidence="2 3">
    <name type="scientific">Candidatus Auribacter fodinae</name>
    <dbReference type="NCBI Taxonomy" id="2093366"/>
    <lineage>
        <taxon>Bacteria</taxon>
        <taxon>Pseudomonadati</taxon>
        <taxon>Candidatus Auribacterota</taxon>
        <taxon>Candidatus Auribacteria</taxon>
        <taxon>Candidatus Auribacterales</taxon>
        <taxon>Candidatus Auribacteraceae</taxon>
        <taxon>Candidatus Auribacter</taxon>
    </lineage>
</organism>
<sequence>MTAVQGGGAPKVVEGQTTQEQVQSKYGSPNSVFYENESEVWMYYDLPMSGKVYGYYPSAEQGLLSGQQSAIVRRFDMRIEFDGNGFVKKYTYRAK</sequence>
<name>A0A3A4QVQ0_9BACT</name>
<evidence type="ECO:0000313" key="3">
    <source>
        <dbReference type="Proteomes" id="UP000266426"/>
    </source>
</evidence>
<feature type="region of interest" description="Disordered" evidence="1">
    <location>
        <begin position="1"/>
        <end position="28"/>
    </location>
</feature>
<evidence type="ECO:0008006" key="4">
    <source>
        <dbReference type="Google" id="ProtNLM"/>
    </source>
</evidence>
<dbReference type="Proteomes" id="UP000266426">
    <property type="component" value="Unassembled WGS sequence"/>
</dbReference>
<feature type="compositionally biased region" description="Low complexity" evidence="1">
    <location>
        <begin position="12"/>
        <end position="23"/>
    </location>
</feature>
<accession>A0A3A4QVQ0</accession>
<protein>
    <recommendedName>
        <fullName evidence="4">Outer membrane protein assembly factor BamE</fullName>
    </recommendedName>
</protein>